<dbReference type="PROSITE" id="PS50014">
    <property type="entry name" value="BROMODOMAIN_2"/>
    <property type="match status" value="1"/>
</dbReference>
<dbReference type="Pfam" id="PF00439">
    <property type="entry name" value="Bromodomain"/>
    <property type="match status" value="1"/>
</dbReference>
<reference evidence="5" key="1">
    <citation type="submission" date="2019-10" db="EMBL/GenBank/DDBJ databases">
        <authorList>
            <consortium name="DOE Joint Genome Institute"/>
            <person name="Kuo A."/>
            <person name="Miyauchi S."/>
            <person name="Kiss E."/>
            <person name="Drula E."/>
            <person name="Kohler A."/>
            <person name="Sanchez-Garcia M."/>
            <person name="Andreopoulos B."/>
            <person name="Barry K.W."/>
            <person name="Bonito G."/>
            <person name="Buee M."/>
            <person name="Carver A."/>
            <person name="Chen C."/>
            <person name="Cichocki N."/>
            <person name="Clum A."/>
            <person name="Culley D."/>
            <person name="Crous P.W."/>
            <person name="Fauchery L."/>
            <person name="Girlanda M."/>
            <person name="Hayes R."/>
            <person name="Keri Z."/>
            <person name="LaButti K."/>
            <person name="Lipzen A."/>
            <person name="Lombard V."/>
            <person name="Magnuson J."/>
            <person name="Maillard F."/>
            <person name="Morin E."/>
            <person name="Murat C."/>
            <person name="Nolan M."/>
            <person name="Ohm R."/>
            <person name="Pangilinan J."/>
            <person name="Pereira M."/>
            <person name="Perotto S."/>
            <person name="Peter M."/>
            <person name="Riley R."/>
            <person name="Sitrit Y."/>
            <person name="Stielow B."/>
            <person name="Szollosi G."/>
            <person name="Zifcakova L."/>
            <person name="Stursova M."/>
            <person name="Spatafora J.W."/>
            <person name="Tedersoo L."/>
            <person name="Vaario L.-M."/>
            <person name="Yamada A."/>
            <person name="Yan M."/>
            <person name="Wang P."/>
            <person name="Xu J."/>
            <person name="Bruns T."/>
            <person name="Baldrian P."/>
            <person name="Vilgalys R."/>
            <person name="Henrissat B."/>
            <person name="Grigoriev I.V."/>
            <person name="Hibbett D."/>
            <person name="Nagy L.G."/>
            <person name="Martin F.M."/>
        </authorList>
    </citation>
    <scope>NUCLEOTIDE SEQUENCE</scope>
    <source>
        <strain evidence="5">Prilba</strain>
    </source>
</reference>
<sequence>MYQARVLELKQLILAEESRFNSVAAEIEAIRAGKWDSEIEKSIAVDKTTPDKPAPSPQSERVSAIEGPGSDLTGVSDSSSSAPQADLPFPEEEMVQRELDEDLAIPDSLPRAPTPPSALEGDIPPSIAPKLSPVPSLVGTDYVDEHIDLGSPQLRHESPDPLDIITPAEEDSERDPSPTREHPEVMQSSSPSQPFESSDGTVSAELEHSSIVEPPEMSDVYEDQPLEPSEIEAEVEIESDEPPAVSNSDPVEGETSLEDRPDMTRKEDVSIHPMSEPSVVHAVGSPLSLGGTTTSVECTRKTESEEATGIFEVKEEIQLDESRPVETQVKQDDEMEIEHENGHAAASPVAEQSRRDHKRKASEAASIFSDSVRDRKKTREDSQPVDEDEPGPARRRGRPTGADSQTSKKFQTVITMVHSQISQHRNGNIFHNPIKTSEAPDYYDIVRRPMDLKTIKARIREGQIASSDEFQRDVYLMFANSLMYNRPGSDIFNMAEEMMLESEAQINTFRQTEGIIKGSHR</sequence>
<feature type="compositionally biased region" description="Basic and acidic residues" evidence="3">
    <location>
        <begin position="38"/>
        <end position="50"/>
    </location>
</feature>
<keyword evidence="6" id="KW-1185">Reference proteome</keyword>
<feature type="compositionally biased region" description="Basic and acidic residues" evidence="3">
    <location>
        <begin position="174"/>
        <end position="184"/>
    </location>
</feature>
<evidence type="ECO:0000313" key="6">
    <source>
        <dbReference type="Proteomes" id="UP000759537"/>
    </source>
</evidence>
<gene>
    <name evidence="5" type="ORF">DFH94DRAFT_716063</name>
</gene>
<dbReference type="Proteomes" id="UP000759537">
    <property type="component" value="Unassembled WGS sequence"/>
</dbReference>
<dbReference type="InterPro" id="IPR001487">
    <property type="entry name" value="Bromodomain"/>
</dbReference>
<dbReference type="SUPFAM" id="SSF47370">
    <property type="entry name" value="Bromodomain"/>
    <property type="match status" value="1"/>
</dbReference>
<dbReference type="PRINTS" id="PR00503">
    <property type="entry name" value="BROMODOMAIN"/>
</dbReference>
<comment type="caution">
    <text evidence="5">The sequence shown here is derived from an EMBL/GenBank/DDBJ whole genome shotgun (WGS) entry which is preliminary data.</text>
</comment>
<dbReference type="PANTHER" id="PTHR15398:SF4">
    <property type="entry name" value="BROMODOMAIN-CONTAINING PROTEIN 8 ISOFORM X1"/>
    <property type="match status" value="1"/>
</dbReference>
<feature type="compositionally biased region" description="Acidic residues" evidence="3">
    <location>
        <begin position="219"/>
        <end position="241"/>
    </location>
</feature>
<evidence type="ECO:0000256" key="2">
    <source>
        <dbReference type="PROSITE-ProRule" id="PRU00035"/>
    </source>
</evidence>
<dbReference type="GO" id="GO:0006325">
    <property type="term" value="P:chromatin organization"/>
    <property type="evidence" value="ECO:0007669"/>
    <property type="project" value="UniProtKB-ARBA"/>
</dbReference>
<feature type="compositionally biased region" description="Acidic residues" evidence="3">
    <location>
        <begin position="89"/>
        <end position="104"/>
    </location>
</feature>
<dbReference type="PANTHER" id="PTHR15398">
    <property type="entry name" value="BROMODOMAIN-CONTAINING PROTEIN 8"/>
    <property type="match status" value="1"/>
</dbReference>
<dbReference type="AlphaFoldDB" id="A0A9P5N2A1"/>
<organism evidence="5 6">
    <name type="scientific">Russula ochroleuca</name>
    <dbReference type="NCBI Taxonomy" id="152965"/>
    <lineage>
        <taxon>Eukaryota</taxon>
        <taxon>Fungi</taxon>
        <taxon>Dikarya</taxon>
        <taxon>Basidiomycota</taxon>
        <taxon>Agaricomycotina</taxon>
        <taxon>Agaricomycetes</taxon>
        <taxon>Russulales</taxon>
        <taxon>Russulaceae</taxon>
        <taxon>Russula</taxon>
    </lineage>
</organism>
<feature type="compositionally biased region" description="Basic and acidic residues" evidence="3">
    <location>
        <begin position="312"/>
        <end position="342"/>
    </location>
</feature>
<protein>
    <recommendedName>
        <fullName evidence="4">Bromo domain-containing protein</fullName>
    </recommendedName>
</protein>
<dbReference type="SMART" id="SM00297">
    <property type="entry name" value="BROMO"/>
    <property type="match status" value="1"/>
</dbReference>
<feature type="compositionally biased region" description="Low complexity" evidence="3">
    <location>
        <begin position="187"/>
        <end position="198"/>
    </location>
</feature>
<reference evidence="5" key="2">
    <citation type="journal article" date="2020" name="Nat. Commun.">
        <title>Large-scale genome sequencing of mycorrhizal fungi provides insights into the early evolution of symbiotic traits.</title>
        <authorList>
            <person name="Miyauchi S."/>
            <person name="Kiss E."/>
            <person name="Kuo A."/>
            <person name="Drula E."/>
            <person name="Kohler A."/>
            <person name="Sanchez-Garcia M."/>
            <person name="Morin E."/>
            <person name="Andreopoulos B."/>
            <person name="Barry K.W."/>
            <person name="Bonito G."/>
            <person name="Buee M."/>
            <person name="Carver A."/>
            <person name="Chen C."/>
            <person name="Cichocki N."/>
            <person name="Clum A."/>
            <person name="Culley D."/>
            <person name="Crous P.W."/>
            <person name="Fauchery L."/>
            <person name="Girlanda M."/>
            <person name="Hayes R.D."/>
            <person name="Keri Z."/>
            <person name="LaButti K."/>
            <person name="Lipzen A."/>
            <person name="Lombard V."/>
            <person name="Magnuson J."/>
            <person name="Maillard F."/>
            <person name="Murat C."/>
            <person name="Nolan M."/>
            <person name="Ohm R.A."/>
            <person name="Pangilinan J."/>
            <person name="Pereira M.F."/>
            <person name="Perotto S."/>
            <person name="Peter M."/>
            <person name="Pfister S."/>
            <person name="Riley R."/>
            <person name="Sitrit Y."/>
            <person name="Stielow J.B."/>
            <person name="Szollosi G."/>
            <person name="Zifcakova L."/>
            <person name="Stursova M."/>
            <person name="Spatafora J.W."/>
            <person name="Tedersoo L."/>
            <person name="Vaario L.M."/>
            <person name="Yamada A."/>
            <person name="Yan M."/>
            <person name="Wang P."/>
            <person name="Xu J."/>
            <person name="Bruns T."/>
            <person name="Baldrian P."/>
            <person name="Vilgalys R."/>
            <person name="Dunand C."/>
            <person name="Henrissat B."/>
            <person name="Grigoriev I.V."/>
            <person name="Hibbett D."/>
            <person name="Nagy L.G."/>
            <person name="Martin F.M."/>
        </authorList>
    </citation>
    <scope>NUCLEOTIDE SEQUENCE</scope>
    <source>
        <strain evidence="5">Prilba</strain>
    </source>
</reference>
<dbReference type="Gene3D" id="1.20.920.10">
    <property type="entry name" value="Bromodomain-like"/>
    <property type="match status" value="1"/>
</dbReference>
<feature type="compositionally biased region" description="Basic and acidic residues" evidence="3">
    <location>
        <begin position="257"/>
        <end position="270"/>
    </location>
</feature>
<evidence type="ECO:0000256" key="1">
    <source>
        <dbReference type="ARBA" id="ARBA00023117"/>
    </source>
</evidence>
<keyword evidence="1 2" id="KW-0103">Bromodomain</keyword>
<proteinExistence type="predicted"/>
<dbReference type="InterPro" id="IPR036427">
    <property type="entry name" value="Bromodomain-like_sf"/>
</dbReference>
<name>A0A9P5N2A1_9AGAM</name>
<feature type="region of interest" description="Disordered" evidence="3">
    <location>
        <begin position="38"/>
        <end position="409"/>
    </location>
</feature>
<dbReference type="GO" id="GO:0035267">
    <property type="term" value="C:NuA4 histone acetyltransferase complex"/>
    <property type="evidence" value="ECO:0007669"/>
    <property type="project" value="TreeGrafter"/>
</dbReference>
<evidence type="ECO:0000256" key="3">
    <source>
        <dbReference type="SAM" id="MobiDB-lite"/>
    </source>
</evidence>
<accession>A0A9P5N2A1</accession>
<feature type="domain" description="Bromo" evidence="4">
    <location>
        <begin position="422"/>
        <end position="492"/>
    </location>
</feature>
<evidence type="ECO:0000313" key="5">
    <source>
        <dbReference type="EMBL" id="KAF8484783.1"/>
    </source>
</evidence>
<dbReference type="OrthoDB" id="1742084at2759"/>
<feature type="compositionally biased region" description="Basic and acidic residues" evidence="3">
    <location>
        <begin position="371"/>
        <end position="382"/>
    </location>
</feature>
<feature type="compositionally biased region" description="Basic and acidic residues" evidence="3">
    <location>
        <begin position="143"/>
        <end position="159"/>
    </location>
</feature>
<evidence type="ECO:0000259" key="4">
    <source>
        <dbReference type="PROSITE" id="PS50014"/>
    </source>
</evidence>
<dbReference type="CDD" id="cd04369">
    <property type="entry name" value="Bromodomain"/>
    <property type="match status" value="1"/>
</dbReference>
<dbReference type="EMBL" id="WHVB01000003">
    <property type="protein sequence ID" value="KAF8484783.1"/>
    <property type="molecule type" value="Genomic_DNA"/>
</dbReference>